<dbReference type="Proteomes" id="UP000499080">
    <property type="component" value="Unassembled WGS sequence"/>
</dbReference>
<reference evidence="2 3" key="1">
    <citation type="journal article" date="2019" name="Sci. Rep.">
        <title>Orb-weaving spider Araneus ventricosus genome elucidates the spidroin gene catalogue.</title>
        <authorList>
            <person name="Kono N."/>
            <person name="Nakamura H."/>
            <person name="Ohtoshi R."/>
            <person name="Moran D.A.P."/>
            <person name="Shinohara A."/>
            <person name="Yoshida Y."/>
            <person name="Fujiwara M."/>
            <person name="Mori M."/>
            <person name="Tomita M."/>
            <person name="Arakawa K."/>
        </authorList>
    </citation>
    <scope>NUCLEOTIDE SEQUENCE [LARGE SCALE GENOMIC DNA]</scope>
</reference>
<organism evidence="2 3">
    <name type="scientific">Araneus ventricosus</name>
    <name type="common">Orbweaver spider</name>
    <name type="synonym">Epeira ventricosa</name>
    <dbReference type="NCBI Taxonomy" id="182803"/>
    <lineage>
        <taxon>Eukaryota</taxon>
        <taxon>Metazoa</taxon>
        <taxon>Ecdysozoa</taxon>
        <taxon>Arthropoda</taxon>
        <taxon>Chelicerata</taxon>
        <taxon>Arachnida</taxon>
        <taxon>Araneae</taxon>
        <taxon>Araneomorphae</taxon>
        <taxon>Entelegynae</taxon>
        <taxon>Araneoidea</taxon>
        <taxon>Araneidae</taxon>
        <taxon>Araneus</taxon>
    </lineage>
</organism>
<dbReference type="Gene3D" id="3.10.10.10">
    <property type="entry name" value="HIV Type 1 Reverse Transcriptase, subunit A, domain 1"/>
    <property type="match status" value="1"/>
</dbReference>
<dbReference type="EMBL" id="BGPR01015164">
    <property type="protein sequence ID" value="GBN68239.1"/>
    <property type="molecule type" value="Genomic_DNA"/>
</dbReference>
<dbReference type="Pfam" id="PF00078">
    <property type="entry name" value="RVT_1"/>
    <property type="match status" value="1"/>
</dbReference>
<evidence type="ECO:0000313" key="3">
    <source>
        <dbReference type="Proteomes" id="UP000499080"/>
    </source>
</evidence>
<dbReference type="GO" id="GO:0071897">
    <property type="term" value="P:DNA biosynthetic process"/>
    <property type="evidence" value="ECO:0007669"/>
    <property type="project" value="UniProtKB-ARBA"/>
</dbReference>
<comment type="caution">
    <text evidence="2">The sequence shown here is derived from an EMBL/GenBank/DDBJ whole genome shotgun (WGS) entry which is preliminary data.</text>
</comment>
<dbReference type="InterPro" id="IPR043128">
    <property type="entry name" value="Rev_trsase/Diguanyl_cyclase"/>
</dbReference>
<dbReference type="InterPro" id="IPR043502">
    <property type="entry name" value="DNA/RNA_pol_sf"/>
</dbReference>
<dbReference type="InterPro" id="IPR000477">
    <property type="entry name" value="RT_dom"/>
</dbReference>
<feature type="domain" description="Reverse transcriptase" evidence="1">
    <location>
        <begin position="15"/>
        <end position="114"/>
    </location>
</feature>
<dbReference type="PANTHER" id="PTHR24559:SF435">
    <property type="entry name" value="RIBONUCLEASE H"/>
    <property type="match status" value="1"/>
</dbReference>
<dbReference type="CDD" id="cd01647">
    <property type="entry name" value="RT_LTR"/>
    <property type="match status" value="1"/>
</dbReference>
<dbReference type="Gene3D" id="3.30.70.270">
    <property type="match status" value="1"/>
</dbReference>
<evidence type="ECO:0000313" key="2">
    <source>
        <dbReference type="EMBL" id="GBN68239.1"/>
    </source>
</evidence>
<dbReference type="OrthoDB" id="6773263at2759"/>
<proteinExistence type="predicted"/>
<gene>
    <name evidence="2" type="primary">pol_3863</name>
    <name evidence="2" type="ORF">AVEN_142750_1</name>
</gene>
<evidence type="ECO:0000259" key="1">
    <source>
        <dbReference type="Pfam" id="PF00078"/>
    </source>
</evidence>
<sequence>MRPSKSAYASPLNMVPKKGSVEWRPVGDYRALNALTIKEKYPVPCITDLTSELHSKQMFRHIYLVKAYHQIPINPADVHKTAISAPFGLCESLRMQFRFCNASSTFQGFIDEVDYRFAICLRICG</sequence>
<accession>A0A4Y2QYM8</accession>
<name>A0A4Y2QYM8_ARAVE</name>
<dbReference type="InterPro" id="IPR053134">
    <property type="entry name" value="RNA-dir_DNA_polymerase"/>
</dbReference>
<dbReference type="AlphaFoldDB" id="A0A4Y2QYM8"/>
<dbReference type="PANTHER" id="PTHR24559">
    <property type="entry name" value="TRANSPOSON TY3-I GAG-POL POLYPROTEIN"/>
    <property type="match status" value="1"/>
</dbReference>
<dbReference type="SUPFAM" id="SSF56672">
    <property type="entry name" value="DNA/RNA polymerases"/>
    <property type="match status" value="1"/>
</dbReference>
<keyword evidence="3" id="KW-1185">Reference proteome</keyword>
<protein>
    <submittedName>
        <fullName evidence="2">Retrovirus-related Pol polyprotein from transposon 17.6</fullName>
    </submittedName>
</protein>